<organism evidence="4 5">
    <name type="scientific">Niveispirillum lacus</name>
    <dbReference type="NCBI Taxonomy" id="1981099"/>
    <lineage>
        <taxon>Bacteria</taxon>
        <taxon>Pseudomonadati</taxon>
        <taxon>Pseudomonadota</taxon>
        <taxon>Alphaproteobacteria</taxon>
        <taxon>Rhodospirillales</taxon>
        <taxon>Azospirillaceae</taxon>
        <taxon>Niveispirillum</taxon>
    </lineage>
</organism>
<evidence type="ECO:0000256" key="2">
    <source>
        <dbReference type="RuleBase" id="RU362097"/>
    </source>
</evidence>
<feature type="chain" id="PRO_5011824701" description="Transporter" evidence="2">
    <location>
        <begin position="26"/>
        <end position="467"/>
    </location>
</feature>
<evidence type="ECO:0000256" key="1">
    <source>
        <dbReference type="ARBA" id="ARBA00007613"/>
    </source>
</evidence>
<evidence type="ECO:0000313" key="5">
    <source>
        <dbReference type="Proteomes" id="UP000216998"/>
    </source>
</evidence>
<dbReference type="RefSeq" id="WP_094458219.1">
    <property type="nucleotide sequence ID" value="NZ_NOXU01000032.1"/>
</dbReference>
<dbReference type="GO" id="GO:0015562">
    <property type="term" value="F:efflux transmembrane transporter activity"/>
    <property type="evidence" value="ECO:0007669"/>
    <property type="project" value="InterPro"/>
</dbReference>
<name>A0A255YQQ2_9PROT</name>
<dbReference type="GO" id="GO:0005886">
    <property type="term" value="C:plasma membrane"/>
    <property type="evidence" value="ECO:0007669"/>
    <property type="project" value="UniProtKB-SubCell"/>
</dbReference>
<evidence type="ECO:0000313" key="4">
    <source>
        <dbReference type="EMBL" id="OYQ31538.1"/>
    </source>
</evidence>
<dbReference type="Pfam" id="PF02321">
    <property type="entry name" value="OEP"/>
    <property type="match status" value="2"/>
</dbReference>
<keyword evidence="5" id="KW-1185">Reference proteome</keyword>
<dbReference type="AlphaFoldDB" id="A0A255YQQ2"/>
<dbReference type="InterPro" id="IPR010131">
    <property type="entry name" value="MdtP/NodT-like"/>
</dbReference>
<dbReference type="OrthoDB" id="9783100at2"/>
<protein>
    <recommendedName>
        <fullName evidence="6">Transporter</fullName>
    </recommendedName>
</protein>
<keyword evidence="2" id="KW-0449">Lipoprotein</keyword>
<evidence type="ECO:0008006" key="6">
    <source>
        <dbReference type="Google" id="ProtNLM"/>
    </source>
</evidence>
<evidence type="ECO:0000256" key="3">
    <source>
        <dbReference type="SAM" id="Coils"/>
    </source>
</evidence>
<keyword evidence="2" id="KW-0812">Transmembrane</keyword>
<dbReference type="SUPFAM" id="SSF56954">
    <property type="entry name" value="Outer membrane efflux proteins (OEP)"/>
    <property type="match status" value="1"/>
</dbReference>
<comment type="similarity">
    <text evidence="1 2">Belongs to the outer membrane factor (OMF) (TC 1.B.17) family.</text>
</comment>
<dbReference type="Gene3D" id="2.20.200.10">
    <property type="entry name" value="Outer membrane efflux proteins (OEP)"/>
    <property type="match status" value="1"/>
</dbReference>
<feature type="signal peptide" evidence="2">
    <location>
        <begin position="1"/>
        <end position="25"/>
    </location>
</feature>
<proteinExistence type="inferred from homology"/>
<dbReference type="Gene3D" id="1.20.1600.10">
    <property type="entry name" value="Outer membrane efflux proteins (OEP)"/>
    <property type="match status" value="1"/>
</dbReference>
<dbReference type="NCBIfam" id="TIGR01845">
    <property type="entry name" value="outer_NodT"/>
    <property type="match status" value="1"/>
</dbReference>
<keyword evidence="2" id="KW-0564">Palmitate</keyword>
<keyword evidence="2" id="KW-0472">Membrane</keyword>
<comment type="subcellular location">
    <subcellularLocation>
        <location evidence="2">Cell membrane</location>
        <topology evidence="2">Lipid-anchor</topology>
    </subcellularLocation>
</comment>
<dbReference type="Proteomes" id="UP000216998">
    <property type="component" value="Unassembled WGS sequence"/>
</dbReference>
<reference evidence="4 5" key="1">
    <citation type="submission" date="2017-07" db="EMBL/GenBank/DDBJ databases">
        <title>Niveispirillum cyanobacteriorum sp. nov., isolated from cyanobacterial aggregates in a eutrophic lake.</title>
        <authorList>
            <person name="Cai H."/>
        </authorList>
    </citation>
    <scope>NUCLEOTIDE SEQUENCE [LARGE SCALE GENOMIC DNA]</scope>
    <source>
        <strain evidence="5">TH1-14</strain>
    </source>
</reference>
<keyword evidence="2" id="KW-0732">Signal</keyword>
<sequence length="467" mass="48378">MIVRSQHLILSLLLSGTILSGCAQGDYGHSASPVTPPSVWQQAAADSNATPWPSADWWGGFGSAELVALLSDARKANPDLAAAAARLLQADARARAAGADLLPNFGASAGLSRQETDAAGAGGRSGRTNASAGVSASYELDFWGANRAAADSAAVSAIISRLDQETVALTVTSTIANTYFQVLSLRDRIRSAEENLGLAERVMAVVEARYRNGAATALEVAQQKTALTSQQAALPALRQQELSATNALAVLLGRGPGDLSLGATGLGGLGLPATGVGTPADLLERRPDLKAAARQLEGAGADIVAARAALYPSATLNLSGSLAAGGLSGLVNAPTAVANAGLSLAQSLFDGGRRSAQVDVAEARRVELVETYRKAILTGFADVETALSAARNTERQRQLQEEAVRLARELFRLAETRYREGATDLLTLLDAQRSLLSAQDQLTQVRLAELQAAVSMYRALGGGWSQS</sequence>
<comment type="caution">
    <text evidence="4">The sequence shown here is derived from an EMBL/GenBank/DDBJ whole genome shotgun (WGS) entry which is preliminary data.</text>
</comment>
<dbReference type="PANTHER" id="PTHR30203">
    <property type="entry name" value="OUTER MEMBRANE CATION EFFLUX PROTEIN"/>
    <property type="match status" value="1"/>
</dbReference>
<feature type="coiled-coil region" evidence="3">
    <location>
        <begin position="389"/>
        <end position="416"/>
    </location>
</feature>
<dbReference type="InterPro" id="IPR003423">
    <property type="entry name" value="OMP_efflux"/>
</dbReference>
<keyword evidence="2" id="KW-1134">Transmembrane beta strand</keyword>
<gene>
    <name evidence="4" type="ORF">CHU95_20560</name>
</gene>
<keyword evidence="3" id="KW-0175">Coiled coil</keyword>
<dbReference type="PANTHER" id="PTHR30203:SF33">
    <property type="entry name" value="BLR4455 PROTEIN"/>
    <property type="match status" value="1"/>
</dbReference>
<dbReference type="EMBL" id="NOXU01000032">
    <property type="protein sequence ID" value="OYQ31538.1"/>
    <property type="molecule type" value="Genomic_DNA"/>
</dbReference>
<accession>A0A255YQQ2</accession>
<dbReference type="PROSITE" id="PS51257">
    <property type="entry name" value="PROKAR_LIPOPROTEIN"/>
    <property type="match status" value="1"/>
</dbReference>